<sequence>MDVNMTTAGRAFIRGAKPMAATADKLVAMTQAANQGRADRSTLAHNSSVSAGDPHATMTSWRDGHPDVEYVVADIRPAPIAPTPRPLSAERINATDHALGASVSGDRAGVAIAAANRPRRGAAWVHRHPGMGPDLPFVGLDHYGLGVERSHRGLEANTDVQALDVLGTV</sequence>
<dbReference type="SUPFAM" id="SSF53720">
    <property type="entry name" value="ALDH-like"/>
    <property type="match status" value="1"/>
</dbReference>
<dbReference type="InterPro" id="IPR016162">
    <property type="entry name" value="Ald_DH_N"/>
</dbReference>
<name>A0ABV6MCC7_9ACTN</name>
<evidence type="ECO:0000313" key="3">
    <source>
        <dbReference type="EMBL" id="MFC0532386.1"/>
    </source>
</evidence>
<dbReference type="InterPro" id="IPR016163">
    <property type="entry name" value="Ald_DH_C"/>
</dbReference>
<dbReference type="Gene3D" id="3.40.605.10">
    <property type="entry name" value="Aldehyde Dehydrogenase, Chain A, domain 1"/>
    <property type="match status" value="1"/>
</dbReference>
<evidence type="ECO:0000313" key="4">
    <source>
        <dbReference type="Proteomes" id="UP001589867"/>
    </source>
</evidence>
<organism evidence="3 4">
    <name type="scientific">Phytohabitans kaempferiae</name>
    <dbReference type="NCBI Taxonomy" id="1620943"/>
    <lineage>
        <taxon>Bacteria</taxon>
        <taxon>Bacillati</taxon>
        <taxon>Actinomycetota</taxon>
        <taxon>Actinomycetes</taxon>
        <taxon>Micromonosporales</taxon>
        <taxon>Micromonosporaceae</taxon>
    </lineage>
</organism>
<dbReference type="Gene3D" id="3.40.309.10">
    <property type="entry name" value="Aldehyde Dehydrogenase, Chain A, domain 2"/>
    <property type="match status" value="1"/>
</dbReference>
<dbReference type="EMBL" id="JBHLUH010000071">
    <property type="protein sequence ID" value="MFC0532386.1"/>
    <property type="molecule type" value="Genomic_DNA"/>
</dbReference>
<keyword evidence="4" id="KW-1185">Reference proteome</keyword>
<comment type="caution">
    <text evidence="3">The sequence shown here is derived from an EMBL/GenBank/DDBJ whole genome shotgun (WGS) entry which is preliminary data.</text>
</comment>
<proteinExistence type="predicted"/>
<dbReference type="InterPro" id="IPR016161">
    <property type="entry name" value="Ald_DH/histidinol_DH"/>
</dbReference>
<dbReference type="RefSeq" id="WP_377258347.1">
    <property type="nucleotide sequence ID" value="NZ_JBHLUH010000071.1"/>
</dbReference>
<protein>
    <submittedName>
        <fullName evidence="3">Uncharacterized protein</fullName>
    </submittedName>
</protein>
<feature type="region of interest" description="Disordered" evidence="2">
    <location>
        <begin position="37"/>
        <end position="57"/>
    </location>
</feature>
<dbReference type="Proteomes" id="UP001589867">
    <property type="component" value="Unassembled WGS sequence"/>
</dbReference>
<gene>
    <name evidence="3" type="ORF">ACFFIA_32545</name>
</gene>
<evidence type="ECO:0000256" key="2">
    <source>
        <dbReference type="SAM" id="MobiDB-lite"/>
    </source>
</evidence>
<reference evidence="3 4" key="1">
    <citation type="submission" date="2024-09" db="EMBL/GenBank/DDBJ databases">
        <authorList>
            <person name="Sun Q."/>
            <person name="Mori K."/>
        </authorList>
    </citation>
    <scope>NUCLEOTIDE SEQUENCE [LARGE SCALE GENOMIC DNA]</scope>
    <source>
        <strain evidence="3 4">TBRC 3947</strain>
    </source>
</reference>
<keyword evidence="1" id="KW-0560">Oxidoreductase</keyword>
<accession>A0ABV6MCC7</accession>
<evidence type="ECO:0000256" key="1">
    <source>
        <dbReference type="ARBA" id="ARBA00023002"/>
    </source>
</evidence>